<feature type="region of interest" description="Disordered" evidence="2">
    <location>
        <begin position="440"/>
        <end position="524"/>
    </location>
</feature>
<feature type="compositionally biased region" description="Basic and acidic residues" evidence="2">
    <location>
        <begin position="476"/>
        <end position="486"/>
    </location>
</feature>
<organism evidence="4">
    <name type="scientific">Haptolina ericina</name>
    <dbReference type="NCBI Taxonomy" id="156174"/>
    <lineage>
        <taxon>Eukaryota</taxon>
        <taxon>Haptista</taxon>
        <taxon>Haptophyta</taxon>
        <taxon>Prymnesiophyceae</taxon>
        <taxon>Prymnesiales</taxon>
        <taxon>Prymnesiaceae</taxon>
        <taxon>Haptolina</taxon>
    </lineage>
</organism>
<evidence type="ECO:0000313" key="4">
    <source>
        <dbReference type="EMBL" id="CAE0113955.1"/>
    </source>
</evidence>
<reference evidence="4" key="1">
    <citation type="submission" date="2021-01" db="EMBL/GenBank/DDBJ databases">
        <authorList>
            <person name="Corre E."/>
            <person name="Pelletier E."/>
            <person name="Niang G."/>
            <person name="Scheremetjew M."/>
            <person name="Finn R."/>
            <person name="Kale V."/>
            <person name="Holt S."/>
            <person name="Cochrane G."/>
            <person name="Meng A."/>
            <person name="Brown T."/>
            <person name="Cohen L."/>
        </authorList>
    </citation>
    <scope>NUCLEOTIDE SEQUENCE</scope>
    <source>
        <strain evidence="4">CCMP281</strain>
    </source>
</reference>
<feature type="domain" description="EF-hand" evidence="3">
    <location>
        <begin position="124"/>
        <end position="159"/>
    </location>
</feature>
<feature type="compositionally biased region" description="Polar residues" evidence="2">
    <location>
        <begin position="622"/>
        <end position="632"/>
    </location>
</feature>
<dbReference type="GO" id="GO:0005509">
    <property type="term" value="F:calcium ion binding"/>
    <property type="evidence" value="ECO:0007669"/>
    <property type="project" value="InterPro"/>
</dbReference>
<protein>
    <recommendedName>
        <fullName evidence="3">EF-hand domain-containing protein</fullName>
    </recommendedName>
</protein>
<evidence type="ECO:0000256" key="1">
    <source>
        <dbReference type="SAM" id="Coils"/>
    </source>
</evidence>
<gene>
    <name evidence="4" type="ORF">HERI1096_LOCUS14629</name>
</gene>
<feature type="region of interest" description="Disordered" evidence="2">
    <location>
        <begin position="212"/>
        <end position="263"/>
    </location>
</feature>
<dbReference type="InterPro" id="IPR002048">
    <property type="entry name" value="EF_hand_dom"/>
</dbReference>
<feature type="region of interest" description="Disordered" evidence="2">
    <location>
        <begin position="310"/>
        <end position="405"/>
    </location>
</feature>
<evidence type="ECO:0000259" key="3">
    <source>
        <dbReference type="PROSITE" id="PS50222"/>
    </source>
</evidence>
<feature type="compositionally biased region" description="Low complexity" evidence="2">
    <location>
        <begin position="232"/>
        <end position="248"/>
    </location>
</feature>
<evidence type="ECO:0000256" key="2">
    <source>
        <dbReference type="SAM" id="MobiDB-lite"/>
    </source>
</evidence>
<proteinExistence type="predicted"/>
<feature type="compositionally biased region" description="Basic and acidic residues" evidence="2">
    <location>
        <begin position="512"/>
        <end position="524"/>
    </location>
</feature>
<feature type="compositionally biased region" description="Basic and acidic residues" evidence="2">
    <location>
        <begin position="310"/>
        <end position="325"/>
    </location>
</feature>
<dbReference type="PROSITE" id="PS50222">
    <property type="entry name" value="EF_HAND_2"/>
    <property type="match status" value="1"/>
</dbReference>
<keyword evidence="1" id="KW-0175">Coiled coil</keyword>
<feature type="compositionally biased region" description="Basic and acidic residues" evidence="2">
    <location>
        <begin position="364"/>
        <end position="375"/>
    </location>
</feature>
<feature type="compositionally biased region" description="Basic and acidic residues" evidence="2">
    <location>
        <begin position="335"/>
        <end position="350"/>
    </location>
</feature>
<feature type="compositionally biased region" description="Low complexity" evidence="2">
    <location>
        <begin position="212"/>
        <end position="222"/>
    </location>
</feature>
<dbReference type="EMBL" id="HBHX01026203">
    <property type="protein sequence ID" value="CAE0113955.1"/>
    <property type="molecule type" value="Transcribed_RNA"/>
</dbReference>
<dbReference type="AlphaFoldDB" id="A0A7S3EYR5"/>
<sequence length="645" mass="68093">MLKALEAANDKEAVSNERLDLLQKGQVELIGQTASLTDAWFEASGYDDSTPLMRGQVMALLEHVNHSAPPPTDEAMDFIMMRAGDLDSEKKKKKKPQKKKSTIPLEVHGSAAKQVAAMYSDYVAEQPYLDSVFIAHDVDGSTRIELGELMGFMQEITNGMGIDIGLADVQFIMDSCGHDPHDGGLPPETLLPVAAMWKHCLRILMGESTATAPPPAAAASGGEDSGAGVGGADAVEPAAADAGSASADAKADGTKRMSFSDAARSVKGASKIKRLSAQPASAMPRASCLPAPGAIAAALEAAEALEKAKAWDEKKAEEHKLKDPKGGSGPVSMAEMRRREAAKREAEKKAAGGAAASRKTKVQSKFDRAMEKLRQDINPVTNEPIRHSNKIKRLQNQPASAMPRASCLPAPGAIAEALKKAERAEGADVAAGYAAVLAEQGERAKSRRHKKGHASSSEGESDAEGLPKLPGKKKSERASSSDHLSSDEDGTGEKKHRHTKRGGDKPIVQSRVIEEHEVGKQKVDDDTATQLAALNRAMKKQQLAEAKKDKSLMAEAASELAEAQAKIAAAKAATGDVTDREASGSGALPKPKSAGKKHQPAWEKMGAQGESRMPSRGVVDANASTNVLAASTHNKKTNRGQKIQI</sequence>
<name>A0A7S3EYR5_9EUKA</name>
<feature type="region of interest" description="Disordered" evidence="2">
    <location>
        <begin position="574"/>
        <end position="645"/>
    </location>
</feature>
<accession>A0A7S3EYR5</accession>
<feature type="coiled-coil region" evidence="1">
    <location>
        <begin position="546"/>
        <end position="573"/>
    </location>
</feature>